<accession>K0RY12</accession>
<evidence type="ECO:0000313" key="2">
    <source>
        <dbReference type="EMBL" id="EJK58658.1"/>
    </source>
</evidence>
<keyword evidence="3" id="KW-1185">Reference proteome</keyword>
<organism evidence="2 3">
    <name type="scientific">Thalassiosira oceanica</name>
    <name type="common">Marine diatom</name>
    <dbReference type="NCBI Taxonomy" id="159749"/>
    <lineage>
        <taxon>Eukaryota</taxon>
        <taxon>Sar</taxon>
        <taxon>Stramenopiles</taxon>
        <taxon>Ochrophyta</taxon>
        <taxon>Bacillariophyta</taxon>
        <taxon>Coscinodiscophyceae</taxon>
        <taxon>Thalassiosirophycidae</taxon>
        <taxon>Thalassiosirales</taxon>
        <taxon>Thalassiosiraceae</taxon>
        <taxon>Thalassiosira</taxon>
    </lineage>
</organism>
<protein>
    <submittedName>
        <fullName evidence="2">Uncharacterized protein</fullName>
    </submittedName>
</protein>
<feature type="non-terminal residue" evidence="2">
    <location>
        <position position="1"/>
    </location>
</feature>
<evidence type="ECO:0000313" key="3">
    <source>
        <dbReference type="Proteomes" id="UP000266841"/>
    </source>
</evidence>
<name>K0RY12_THAOC</name>
<dbReference type="EMBL" id="AGNL01024593">
    <property type="protein sequence ID" value="EJK58658.1"/>
    <property type="molecule type" value="Genomic_DNA"/>
</dbReference>
<reference evidence="2 3" key="1">
    <citation type="journal article" date="2012" name="Genome Biol.">
        <title>Genome and low-iron response of an oceanic diatom adapted to chronic iron limitation.</title>
        <authorList>
            <person name="Lommer M."/>
            <person name="Specht M."/>
            <person name="Roy A.S."/>
            <person name="Kraemer L."/>
            <person name="Andreson R."/>
            <person name="Gutowska M.A."/>
            <person name="Wolf J."/>
            <person name="Bergner S.V."/>
            <person name="Schilhabel M.B."/>
            <person name="Klostermeier U.C."/>
            <person name="Beiko R.G."/>
            <person name="Rosenstiel P."/>
            <person name="Hippler M."/>
            <person name="Laroche J."/>
        </authorList>
    </citation>
    <scope>NUCLEOTIDE SEQUENCE [LARGE SCALE GENOMIC DNA]</scope>
    <source>
        <strain evidence="2 3">CCMP1005</strain>
    </source>
</reference>
<sequence length="174" mass="19100">TIPLGYEVLHHPEKDSILAMKRVPASLYLIASSKKLPLARGGKLQQAQIRVSYCHRCQQIGDRLAKRGKRCGGSKAKLQGERKRREGSTGPSDLRLAPGRWAARGERSERTALKRRVTTQNHNGVGSQEEGRTTPTRHSPASASPPPFQGWFKGGGRRGQHGLSEDYARASAEV</sequence>
<proteinExistence type="predicted"/>
<dbReference type="Proteomes" id="UP000266841">
    <property type="component" value="Unassembled WGS sequence"/>
</dbReference>
<evidence type="ECO:0000256" key="1">
    <source>
        <dbReference type="SAM" id="MobiDB-lite"/>
    </source>
</evidence>
<dbReference type="AlphaFoldDB" id="K0RY12"/>
<feature type="compositionally biased region" description="Basic and acidic residues" evidence="1">
    <location>
        <begin position="103"/>
        <end position="112"/>
    </location>
</feature>
<gene>
    <name evidence="2" type="ORF">THAOC_21200</name>
</gene>
<feature type="compositionally biased region" description="Polar residues" evidence="1">
    <location>
        <begin position="133"/>
        <end position="142"/>
    </location>
</feature>
<feature type="region of interest" description="Disordered" evidence="1">
    <location>
        <begin position="66"/>
        <end position="174"/>
    </location>
</feature>
<feature type="compositionally biased region" description="Basic and acidic residues" evidence="1">
    <location>
        <begin position="78"/>
        <end position="87"/>
    </location>
</feature>
<comment type="caution">
    <text evidence="2">The sequence shown here is derived from an EMBL/GenBank/DDBJ whole genome shotgun (WGS) entry which is preliminary data.</text>
</comment>